<dbReference type="Gene3D" id="3.80.10.10">
    <property type="entry name" value="Ribonuclease Inhibitor"/>
    <property type="match status" value="1"/>
</dbReference>
<dbReference type="SUPFAM" id="SSF52047">
    <property type="entry name" value="RNI-like"/>
    <property type="match status" value="1"/>
</dbReference>
<dbReference type="Gene3D" id="1.20.1280.50">
    <property type="match status" value="1"/>
</dbReference>
<feature type="domain" description="COI1 F-box" evidence="1">
    <location>
        <begin position="10"/>
        <end position="46"/>
    </location>
</feature>
<reference evidence="2" key="1">
    <citation type="journal article" date="2019" name="Sci. Rep.">
        <title>Draft genome of Tanacetum cinerariifolium, the natural source of mosquito coil.</title>
        <authorList>
            <person name="Yamashiro T."/>
            <person name="Shiraishi A."/>
            <person name="Satake H."/>
            <person name="Nakayama K."/>
        </authorList>
    </citation>
    <scope>NUCLEOTIDE SEQUENCE</scope>
</reference>
<protein>
    <recommendedName>
        <fullName evidence="1">COI1 F-box domain-containing protein</fullName>
    </recommendedName>
</protein>
<dbReference type="PANTHER" id="PTHR16134">
    <property type="entry name" value="F-BOX/TPR REPEAT PROTEIN POF3"/>
    <property type="match status" value="1"/>
</dbReference>
<dbReference type="GO" id="GO:0031146">
    <property type="term" value="P:SCF-dependent proteasomal ubiquitin-dependent protein catabolic process"/>
    <property type="evidence" value="ECO:0007669"/>
    <property type="project" value="TreeGrafter"/>
</dbReference>
<dbReference type="AlphaFoldDB" id="A0A6L2NZH6"/>
<evidence type="ECO:0000259" key="1">
    <source>
        <dbReference type="Pfam" id="PF18511"/>
    </source>
</evidence>
<evidence type="ECO:0000313" key="2">
    <source>
        <dbReference type="EMBL" id="GEU91506.1"/>
    </source>
</evidence>
<dbReference type="PANTHER" id="PTHR16134:SF43">
    <property type="entry name" value="CORONATINE-INSENSITIVE PROTEIN 1"/>
    <property type="match status" value="1"/>
</dbReference>
<dbReference type="InterPro" id="IPR032675">
    <property type="entry name" value="LRR_dom_sf"/>
</dbReference>
<dbReference type="GO" id="GO:0019005">
    <property type="term" value="C:SCF ubiquitin ligase complex"/>
    <property type="evidence" value="ECO:0007669"/>
    <property type="project" value="TreeGrafter"/>
</dbReference>
<name>A0A6L2NZH6_TANCI</name>
<gene>
    <name evidence="2" type="ORF">Tci_063484</name>
</gene>
<dbReference type="EMBL" id="BKCJ010010419">
    <property type="protein sequence ID" value="GEU91506.1"/>
    <property type="molecule type" value="Genomic_DNA"/>
</dbReference>
<accession>A0A6L2NZH6</accession>
<proteinExistence type="predicted"/>
<sequence>MEEHDLLDVDTMFSGVMPYVHDGDDRNSLSLVSRKFYELDSLTRNHVTVHVHYAPTTSRLSQRFPNIESLTLVGMFDEDDFPCFEVTSWFLEVSVSFKRLNALCIRDMYLEDEDLERLGKMRGKDLRVLKIEGIHEHCVNESGFACVAKWCNQLREFCFENTYSEEYTYGNWLHELALRNKLRELNLQCIDFEPYCQCLLMERCPNLEVLHTGDVCGDGGLHVVGQVCKKLRKLTYDKQVTHMGLISLAQECCNLEYLHLTLTSITNEALECIGTHLKNLGEFHMILDEKDGITESPLDNGIRAMLNGCSKLERLDTRLFPGGLTDMGLGYIGNYGHNLKYLFLQNIRESDAGLVELSKGCPKLRKLEMRSCPFNRQSIVAYVFKIPSLRYLKVFSKGCHLVSTRLDFERLRSFYPVV</sequence>
<dbReference type="InterPro" id="IPR041567">
    <property type="entry name" value="COI1_F-box"/>
</dbReference>
<organism evidence="2">
    <name type="scientific">Tanacetum cinerariifolium</name>
    <name type="common">Dalmatian daisy</name>
    <name type="synonym">Chrysanthemum cinerariifolium</name>
    <dbReference type="NCBI Taxonomy" id="118510"/>
    <lineage>
        <taxon>Eukaryota</taxon>
        <taxon>Viridiplantae</taxon>
        <taxon>Streptophyta</taxon>
        <taxon>Embryophyta</taxon>
        <taxon>Tracheophyta</taxon>
        <taxon>Spermatophyta</taxon>
        <taxon>Magnoliopsida</taxon>
        <taxon>eudicotyledons</taxon>
        <taxon>Gunneridae</taxon>
        <taxon>Pentapetalae</taxon>
        <taxon>asterids</taxon>
        <taxon>campanulids</taxon>
        <taxon>Asterales</taxon>
        <taxon>Asteraceae</taxon>
        <taxon>Asteroideae</taxon>
        <taxon>Anthemideae</taxon>
        <taxon>Anthemidinae</taxon>
        <taxon>Tanacetum</taxon>
    </lineage>
</organism>
<comment type="caution">
    <text evidence="2">The sequence shown here is derived from an EMBL/GenBank/DDBJ whole genome shotgun (WGS) entry which is preliminary data.</text>
</comment>
<dbReference type="Pfam" id="PF18511">
    <property type="entry name" value="F-box_5"/>
    <property type="match status" value="1"/>
</dbReference>